<dbReference type="AlphaFoldDB" id="A0A382EE90"/>
<dbReference type="InterPro" id="IPR015943">
    <property type="entry name" value="WD40/YVTN_repeat-like_dom_sf"/>
</dbReference>
<reference evidence="4" key="1">
    <citation type="submission" date="2018-05" db="EMBL/GenBank/DDBJ databases">
        <authorList>
            <person name="Lanie J.A."/>
            <person name="Ng W.-L."/>
            <person name="Kazmierczak K.M."/>
            <person name="Andrzejewski T.M."/>
            <person name="Davidsen T.M."/>
            <person name="Wayne K.J."/>
            <person name="Tettelin H."/>
            <person name="Glass J.I."/>
            <person name="Rusch D."/>
            <person name="Podicherti R."/>
            <person name="Tsui H.-C.T."/>
            <person name="Winkler M.E."/>
        </authorList>
    </citation>
    <scope>NUCLEOTIDE SEQUENCE</scope>
</reference>
<evidence type="ECO:0000256" key="2">
    <source>
        <dbReference type="ARBA" id="ARBA00022737"/>
    </source>
</evidence>
<sequence length="531" mass="56458">MRFSLLLLAGIALALMATGDADAKEPEWNYTPEPIGPCCGLTRSISVDISADGEYTAVGAYGKVYLFDKYSNIALWSYDVGSDAYSIAISADGEYIVAGSEGHNVYFFDKDSNTPLWNYTTGDDVESVAISADGEYIIAGSNDHTVYLFDKDSSTPLWNYTAGGNVRSVAISADGEYIVAGSHDHNVYLFNKNNNTPLQSWDVEHNVNLVDISANGEFIIGGGRCTGKIVGCLSGGYDQIYQFDKDNESSRKTFTFGNEVSSIAISADSKSAVVGSIDGYVHFYTLDKSGSDKGLLSLVWGNKVATWVASVAISADGEYIAAGGWNDLGGGDKVYFFGKDSSTPLWSYETGAVVPSVAISSDGEYIAAGSGDHNVYLFDKGSGMLFWSYEAGDAVGSVIISADGEYIAAGSADGKVYFSDNSYGGTPLWPGRPGRWNHATAGPHPSVGSVAISADGNYIVVGGYGDGKVYFFGKDSSTPLWSYEIGDIDNRHVNTVAISADGEYIVAGAYDDKVYLFGKDSSTPLWNYTAG</sequence>
<dbReference type="EMBL" id="UINC01043984">
    <property type="protein sequence ID" value="SVB48795.1"/>
    <property type="molecule type" value="Genomic_DNA"/>
</dbReference>
<keyword evidence="1" id="KW-0853">WD repeat</keyword>
<accession>A0A382EE90</accession>
<dbReference type="InterPro" id="IPR011047">
    <property type="entry name" value="Quinoprotein_ADH-like_sf"/>
</dbReference>
<name>A0A382EE90_9ZZZZ</name>
<dbReference type="SUPFAM" id="SSF50969">
    <property type="entry name" value="YVTN repeat-like/Quinoprotein amine dehydrogenase"/>
    <property type="match status" value="1"/>
</dbReference>
<dbReference type="Gene3D" id="2.130.10.10">
    <property type="entry name" value="YVTN repeat-like/Quinoprotein amine dehydrogenase"/>
    <property type="match status" value="3"/>
</dbReference>
<dbReference type="PANTHER" id="PTHR44019">
    <property type="entry name" value="WD REPEAT-CONTAINING PROTEIN 55"/>
    <property type="match status" value="1"/>
</dbReference>
<organism evidence="4">
    <name type="scientific">marine metagenome</name>
    <dbReference type="NCBI Taxonomy" id="408172"/>
    <lineage>
        <taxon>unclassified sequences</taxon>
        <taxon>metagenomes</taxon>
        <taxon>ecological metagenomes</taxon>
    </lineage>
</organism>
<dbReference type="InterPro" id="IPR001680">
    <property type="entry name" value="WD40_rpt"/>
</dbReference>
<feature type="domain" description="Pyrrolo-quinoline quinone repeat" evidence="3">
    <location>
        <begin position="50"/>
        <end position="210"/>
    </location>
</feature>
<feature type="non-terminal residue" evidence="4">
    <location>
        <position position="531"/>
    </location>
</feature>
<evidence type="ECO:0000313" key="4">
    <source>
        <dbReference type="EMBL" id="SVB48795.1"/>
    </source>
</evidence>
<evidence type="ECO:0000256" key="1">
    <source>
        <dbReference type="ARBA" id="ARBA00022574"/>
    </source>
</evidence>
<dbReference type="SMART" id="SM00320">
    <property type="entry name" value="WD40"/>
    <property type="match status" value="9"/>
</dbReference>
<proteinExistence type="predicted"/>
<keyword evidence="2" id="KW-0677">Repeat</keyword>
<dbReference type="PANTHER" id="PTHR44019:SF8">
    <property type="entry name" value="POC1 CENTRIOLAR PROTEIN HOMOLOG"/>
    <property type="match status" value="1"/>
</dbReference>
<evidence type="ECO:0000259" key="3">
    <source>
        <dbReference type="Pfam" id="PF13360"/>
    </source>
</evidence>
<dbReference type="Pfam" id="PF13360">
    <property type="entry name" value="PQQ_2"/>
    <property type="match status" value="2"/>
</dbReference>
<protein>
    <recommendedName>
        <fullName evidence="3">Pyrrolo-quinoline quinone repeat domain-containing protein</fullName>
    </recommendedName>
</protein>
<dbReference type="InterPro" id="IPR002372">
    <property type="entry name" value="PQQ_rpt_dom"/>
</dbReference>
<dbReference type="InterPro" id="IPR011044">
    <property type="entry name" value="Quino_amine_DH_bsu"/>
</dbReference>
<feature type="domain" description="Pyrrolo-quinoline quinone repeat" evidence="3">
    <location>
        <begin position="334"/>
        <end position="526"/>
    </location>
</feature>
<gene>
    <name evidence="4" type="ORF">METZ01_LOCUS201649</name>
</gene>
<dbReference type="SUPFAM" id="SSF50998">
    <property type="entry name" value="Quinoprotein alcohol dehydrogenase-like"/>
    <property type="match status" value="1"/>
</dbReference>
<dbReference type="InterPro" id="IPR050505">
    <property type="entry name" value="WDR55/POC1"/>
</dbReference>